<sequence length="565" mass="64998">MLFLPPIPELSQFNWERITKQWNSLTLQTKTIADGAGQGEEFKALEQHVSRFVMSGDVAQLNNTLLKRKGVRVLTQLWIDKQEIRNGSLNEETIDYIQAKHPKLGMSSLMNLISLVYRYFDALVDGNIFHKLTAWIKQQIAQRVDERKNSSDTILSVLNSAKWLFDLTAPMALVNLAKQNHLDLNEQLKKLRLNELPQGRFLDICHAQYYLDTLREIPVGEQNDILHELLKHDVATMPFEDGKRIGHIALEIIIDRSAGAPSEVWQNFVLNMAGDPRIANTAKNYREWWKPIGEHRVKAVTSWLAKEDLRLFLGAIEEYANSTGDESLNRMFPARKRFLEGLYEHGFVRNARLMLGYQAASAVKKVLGTSLTTSYIQLKSMPQTSIIYLDCGDFHIVEGSHNFKLWIYMGLPSERVTNYSLTELTHNDLTVRFPNEFRKNLPNGKKLAIQHSPTSWQKNAIDFLTENGVELDLEKLFDKANYRRYVSRYGLPVVRINTQEKNLFEVNLLNALQVYQPIKAKELVGILEKEFNMVIDSQAVNAKLYSMLLGKQVIVDDSYYWHLAD</sequence>
<dbReference type="Pfam" id="PF15611">
    <property type="entry name" value="EH_Signature"/>
    <property type="match status" value="1"/>
</dbReference>
<organism evidence="2">
    <name type="scientific">Shewanella frigidimarina</name>
    <dbReference type="NCBI Taxonomy" id="56812"/>
    <lineage>
        <taxon>Bacteria</taxon>
        <taxon>Pseudomonadati</taxon>
        <taxon>Pseudomonadota</taxon>
        <taxon>Gammaproteobacteria</taxon>
        <taxon>Alteromonadales</taxon>
        <taxon>Shewanellaceae</taxon>
        <taxon>Shewanella</taxon>
    </lineage>
</organism>
<evidence type="ECO:0000259" key="1">
    <source>
        <dbReference type="Pfam" id="PF15611"/>
    </source>
</evidence>
<dbReference type="InterPro" id="IPR028943">
    <property type="entry name" value="ZorC_EH_Signature_dom"/>
</dbReference>
<feature type="domain" description="Zorya protein ZorC EH" evidence="1">
    <location>
        <begin position="71"/>
        <end position="462"/>
    </location>
</feature>
<evidence type="ECO:0000313" key="2">
    <source>
        <dbReference type="EMBL" id="KVX03059.1"/>
    </source>
</evidence>
<dbReference type="RefSeq" id="WP_059743478.1">
    <property type="nucleotide sequence ID" value="NZ_LRDC01000001.1"/>
</dbReference>
<dbReference type="AlphaFoldDB" id="A0A106C2I7"/>
<protein>
    <recommendedName>
        <fullName evidence="1">Zorya protein ZorC EH domain-containing protein</fullName>
    </recommendedName>
</protein>
<dbReference type="EMBL" id="LRDC01000001">
    <property type="protein sequence ID" value="KVX03059.1"/>
    <property type="molecule type" value="Genomic_DNA"/>
</dbReference>
<evidence type="ECO:0000313" key="3">
    <source>
        <dbReference type="Proteomes" id="UP000055702"/>
    </source>
</evidence>
<accession>A0A106C2I7</accession>
<gene>
    <name evidence="2" type="ORF">AWJ07_00315</name>
</gene>
<comment type="caution">
    <text evidence="2">The sequence shown here is derived from an EMBL/GenBank/DDBJ whole genome shotgun (WGS) entry which is preliminary data.</text>
</comment>
<name>A0A106C2I7_SHEFR</name>
<proteinExistence type="predicted"/>
<dbReference type="Proteomes" id="UP000055702">
    <property type="component" value="Unassembled WGS sequence"/>
</dbReference>
<reference evidence="2 3" key="1">
    <citation type="submission" date="2016-01" db="EMBL/GenBank/DDBJ databases">
        <title>Draft genome of the antarctic isolate Shewanella frigidimarina Ag06-30.</title>
        <authorList>
            <person name="Parmeciano Di Noto G."/>
            <person name="Vazquez S."/>
            <person name="Mac Cormack W."/>
            <person name="Iriarte A."/>
            <person name="Quiroga C."/>
        </authorList>
    </citation>
    <scope>NUCLEOTIDE SEQUENCE [LARGE SCALE GENOMIC DNA]</scope>
    <source>
        <strain evidence="2 3">Ag06-30</strain>
    </source>
</reference>